<dbReference type="AlphaFoldDB" id="A0A7Y4P5B5"/>
<dbReference type="RefSeq" id="WP_171589326.1">
    <property type="nucleotide sequence ID" value="NZ_JABGBO010000011.1"/>
</dbReference>
<evidence type="ECO:0000256" key="2">
    <source>
        <dbReference type="ARBA" id="ARBA00022729"/>
    </source>
</evidence>
<organism evidence="3 4">
    <name type="scientific">Pelistega europaea</name>
    <dbReference type="NCBI Taxonomy" id="106147"/>
    <lineage>
        <taxon>Bacteria</taxon>
        <taxon>Pseudomonadati</taxon>
        <taxon>Pseudomonadota</taxon>
        <taxon>Betaproteobacteria</taxon>
        <taxon>Burkholderiales</taxon>
        <taxon>Alcaligenaceae</taxon>
        <taxon>Pelistega</taxon>
    </lineage>
</organism>
<comment type="similarity">
    <text evidence="1">Belongs to the MlaA family.</text>
</comment>
<keyword evidence="4" id="KW-1185">Reference proteome</keyword>
<comment type="caution">
    <text evidence="3">The sequence shown here is derived from an EMBL/GenBank/DDBJ whole genome shotgun (WGS) entry which is preliminary data.</text>
</comment>
<dbReference type="PROSITE" id="PS51257">
    <property type="entry name" value="PROKAR_LIPOPROTEIN"/>
    <property type="match status" value="1"/>
</dbReference>
<keyword evidence="2" id="KW-0732">Signal</keyword>
<dbReference type="GO" id="GO:0120010">
    <property type="term" value="P:intermembrane phospholipid transfer"/>
    <property type="evidence" value="ECO:0007669"/>
    <property type="project" value="TreeGrafter"/>
</dbReference>
<sequence>MKKIFSIAVVGVLLSACTTVKNPSPEDPLESYNRAMFNFNEKVDKAVLRPVAKGYEAVVPQPVRSCVHNIFGNLGDVWSGINSMLQGRGLDFVNTMGRVLFNSTVGLGGCFDVASKTGAKKIPNDFGITLGVWGLSDGAYVVLPILGASSVRDSIGLLGDGAGTLYTSTTPWAIDNVPLRNSLVAVQAVDKRAALLNADDIASDVSIDKYAFIRDAYKQNRMALLRSKFEDEITDGTPDTAYLYEDTTESGIVIPGQERRTAYRKKLRERRLEKLKSFDKFSVPEYEDPGE</sequence>
<keyword evidence="3" id="KW-0449">Lipoprotein</keyword>
<gene>
    <name evidence="3" type="ORF">HKX40_09395</name>
</gene>
<dbReference type="Pfam" id="PF04333">
    <property type="entry name" value="MlaA"/>
    <property type="match status" value="1"/>
</dbReference>
<dbReference type="PANTHER" id="PTHR30035:SF3">
    <property type="entry name" value="INTERMEMBRANE PHOSPHOLIPID TRANSPORT SYSTEM LIPOPROTEIN MLAA"/>
    <property type="match status" value="1"/>
</dbReference>
<evidence type="ECO:0000256" key="1">
    <source>
        <dbReference type="ARBA" id="ARBA00010634"/>
    </source>
</evidence>
<dbReference type="PANTHER" id="PTHR30035">
    <property type="entry name" value="LIPOPROTEIN VACJ-RELATED"/>
    <property type="match status" value="1"/>
</dbReference>
<reference evidence="3 4" key="1">
    <citation type="submission" date="2020-05" db="EMBL/GenBank/DDBJ databases">
        <authorList>
            <person name="Niu N."/>
        </authorList>
    </citation>
    <scope>NUCLEOTIDE SEQUENCE [LARGE SCALE GENOMIC DNA]</scope>
    <source>
        <strain evidence="3 4">LMG10982</strain>
    </source>
</reference>
<evidence type="ECO:0000313" key="3">
    <source>
        <dbReference type="EMBL" id="NOL50341.1"/>
    </source>
</evidence>
<dbReference type="PRINTS" id="PR01805">
    <property type="entry name" value="VACJLIPOPROT"/>
</dbReference>
<dbReference type="EMBL" id="JABGBO010000011">
    <property type="protein sequence ID" value="NOL50341.1"/>
    <property type="molecule type" value="Genomic_DNA"/>
</dbReference>
<evidence type="ECO:0000313" key="4">
    <source>
        <dbReference type="Proteomes" id="UP000541421"/>
    </source>
</evidence>
<name>A0A7Y4P5B5_9BURK</name>
<dbReference type="GO" id="GO:0016020">
    <property type="term" value="C:membrane"/>
    <property type="evidence" value="ECO:0007669"/>
    <property type="project" value="InterPro"/>
</dbReference>
<dbReference type="Proteomes" id="UP000541421">
    <property type="component" value="Unassembled WGS sequence"/>
</dbReference>
<protein>
    <submittedName>
        <fullName evidence="3">VacJ family lipoprotein</fullName>
    </submittedName>
</protein>
<dbReference type="InterPro" id="IPR007428">
    <property type="entry name" value="MlaA"/>
</dbReference>
<accession>A0A7Y4P5B5</accession>
<proteinExistence type="inferred from homology"/>